<proteinExistence type="predicted"/>
<keyword evidence="3" id="KW-1185">Reference proteome</keyword>
<name>A0A4Z2H4A5_9TELE</name>
<organism evidence="2 3">
    <name type="scientific">Liparis tanakae</name>
    <name type="common">Tanaka's snailfish</name>
    <dbReference type="NCBI Taxonomy" id="230148"/>
    <lineage>
        <taxon>Eukaryota</taxon>
        <taxon>Metazoa</taxon>
        <taxon>Chordata</taxon>
        <taxon>Craniata</taxon>
        <taxon>Vertebrata</taxon>
        <taxon>Euteleostomi</taxon>
        <taxon>Actinopterygii</taxon>
        <taxon>Neopterygii</taxon>
        <taxon>Teleostei</taxon>
        <taxon>Neoteleostei</taxon>
        <taxon>Acanthomorphata</taxon>
        <taxon>Eupercaria</taxon>
        <taxon>Perciformes</taxon>
        <taxon>Cottioidei</taxon>
        <taxon>Cottales</taxon>
        <taxon>Liparidae</taxon>
        <taxon>Liparis</taxon>
    </lineage>
</organism>
<evidence type="ECO:0000313" key="3">
    <source>
        <dbReference type="Proteomes" id="UP000314294"/>
    </source>
</evidence>
<comment type="caution">
    <text evidence="2">The sequence shown here is derived from an EMBL/GenBank/DDBJ whole genome shotgun (WGS) entry which is preliminary data.</text>
</comment>
<feature type="region of interest" description="Disordered" evidence="1">
    <location>
        <begin position="165"/>
        <end position="184"/>
    </location>
</feature>
<protein>
    <submittedName>
        <fullName evidence="2">Uncharacterized protein</fullName>
    </submittedName>
</protein>
<reference evidence="2 3" key="1">
    <citation type="submission" date="2019-03" db="EMBL/GenBank/DDBJ databases">
        <title>First draft genome of Liparis tanakae, snailfish: a comprehensive survey of snailfish specific genes.</title>
        <authorList>
            <person name="Kim W."/>
            <person name="Song I."/>
            <person name="Jeong J.-H."/>
            <person name="Kim D."/>
            <person name="Kim S."/>
            <person name="Ryu S."/>
            <person name="Song J.Y."/>
            <person name="Lee S.K."/>
        </authorList>
    </citation>
    <scope>NUCLEOTIDE SEQUENCE [LARGE SCALE GENOMIC DNA]</scope>
    <source>
        <tissue evidence="2">Muscle</tissue>
    </source>
</reference>
<evidence type="ECO:0000313" key="2">
    <source>
        <dbReference type="EMBL" id="TNN59923.1"/>
    </source>
</evidence>
<evidence type="ECO:0000256" key="1">
    <source>
        <dbReference type="SAM" id="MobiDB-lite"/>
    </source>
</evidence>
<sequence>MEVMLHDSFTPNVPKADQADMNTWKLQVYDATKILTHLIKVSDDLIEQPEALDAHVVPVQLDVEVVEVGDGGEQHSDLSVGLVVQVLEGKEVQTNWSDQAGLHYCGNHKALKADLTFDLSHCHASSEYRFMTHAQKGVVCRRVFTQTYLSCPEIVEPQLEVQLSRMQSESSGEQHRRQHRIITP</sequence>
<gene>
    <name evidence="2" type="ORF">EYF80_029889</name>
</gene>
<dbReference type="Proteomes" id="UP000314294">
    <property type="component" value="Unassembled WGS sequence"/>
</dbReference>
<dbReference type="AlphaFoldDB" id="A0A4Z2H4A5"/>
<dbReference type="EMBL" id="SRLO01000345">
    <property type="protein sequence ID" value="TNN59923.1"/>
    <property type="molecule type" value="Genomic_DNA"/>
</dbReference>
<accession>A0A4Z2H4A5</accession>